<keyword evidence="7" id="KW-0998">Cell outer membrane</keyword>
<comment type="subcellular location">
    <subcellularLocation>
        <location evidence="1">Cell outer membrane</location>
        <topology evidence="1">Multi-pass membrane protein</topology>
    </subcellularLocation>
</comment>
<evidence type="ECO:0000256" key="1">
    <source>
        <dbReference type="ARBA" id="ARBA00004571"/>
    </source>
</evidence>
<keyword evidence="5 8" id="KW-0732">Signal</keyword>
<accession>A0A936EZX4</accession>
<dbReference type="InterPro" id="IPR005017">
    <property type="entry name" value="OMPP1/FadL/TodX"/>
</dbReference>
<evidence type="ECO:0000313" key="9">
    <source>
        <dbReference type="EMBL" id="MBK8571391.1"/>
    </source>
</evidence>
<comment type="similarity">
    <text evidence="2">Belongs to the OmpP1/FadL family.</text>
</comment>
<dbReference type="AlphaFoldDB" id="A0A936EZX4"/>
<comment type="caution">
    <text evidence="9">The sequence shown here is derived from an EMBL/GenBank/DDBJ whole genome shotgun (WGS) entry which is preliminary data.</text>
</comment>
<evidence type="ECO:0000256" key="7">
    <source>
        <dbReference type="ARBA" id="ARBA00023237"/>
    </source>
</evidence>
<feature type="signal peptide" evidence="8">
    <location>
        <begin position="1"/>
        <end position="26"/>
    </location>
</feature>
<organism evidence="9 10">
    <name type="scientific">Candidatus Geothrix odensensis</name>
    <dbReference type="NCBI Taxonomy" id="2954440"/>
    <lineage>
        <taxon>Bacteria</taxon>
        <taxon>Pseudomonadati</taxon>
        <taxon>Acidobacteriota</taxon>
        <taxon>Holophagae</taxon>
        <taxon>Holophagales</taxon>
        <taxon>Holophagaceae</taxon>
        <taxon>Geothrix</taxon>
    </lineage>
</organism>
<evidence type="ECO:0000256" key="8">
    <source>
        <dbReference type="SAM" id="SignalP"/>
    </source>
</evidence>
<dbReference type="GO" id="GO:0015483">
    <property type="term" value="F:long-chain fatty acid transporting porin activity"/>
    <property type="evidence" value="ECO:0007669"/>
    <property type="project" value="TreeGrafter"/>
</dbReference>
<dbReference type="EMBL" id="JADKCH010000001">
    <property type="protein sequence ID" value="MBK8571391.1"/>
    <property type="molecule type" value="Genomic_DNA"/>
</dbReference>
<gene>
    <name evidence="9" type="ORF">IPN91_01880</name>
</gene>
<dbReference type="Pfam" id="PF03349">
    <property type="entry name" value="Toluene_X"/>
    <property type="match status" value="1"/>
</dbReference>
<keyword evidence="6" id="KW-0472">Membrane</keyword>
<dbReference type="Gene3D" id="2.40.160.60">
    <property type="entry name" value="Outer membrane protein transport protein (OMPP1/FadL/TodX)"/>
    <property type="match status" value="1"/>
</dbReference>
<evidence type="ECO:0000256" key="3">
    <source>
        <dbReference type="ARBA" id="ARBA00022452"/>
    </source>
</evidence>
<dbReference type="GO" id="GO:0009279">
    <property type="term" value="C:cell outer membrane"/>
    <property type="evidence" value="ECO:0007669"/>
    <property type="project" value="UniProtKB-SubCell"/>
</dbReference>
<reference evidence="9 10" key="1">
    <citation type="submission" date="2020-10" db="EMBL/GenBank/DDBJ databases">
        <title>Connecting structure to function with the recovery of over 1000 high-quality activated sludge metagenome-assembled genomes encoding full-length rRNA genes using long-read sequencing.</title>
        <authorList>
            <person name="Singleton C.M."/>
            <person name="Petriglieri F."/>
            <person name="Kristensen J.M."/>
            <person name="Kirkegaard R.H."/>
            <person name="Michaelsen T.Y."/>
            <person name="Andersen M.H."/>
            <person name="Karst S.M."/>
            <person name="Dueholm M.S."/>
            <person name="Nielsen P.H."/>
            <person name="Albertsen M."/>
        </authorList>
    </citation>
    <scope>NUCLEOTIDE SEQUENCE [LARGE SCALE GENOMIC DNA]</scope>
    <source>
        <strain evidence="9">OdNE_18-Q3-R46-58_MAXAC.008</strain>
    </source>
</reference>
<evidence type="ECO:0000256" key="2">
    <source>
        <dbReference type="ARBA" id="ARBA00008163"/>
    </source>
</evidence>
<evidence type="ECO:0000256" key="5">
    <source>
        <dbReference type="ARBA" id="ARBA00022729"/>
    </source>
</evidence>
<name>A0A936EZX4_9BACT</name>
<sequence length="507" mass="53311">MSHRSRLTLTALTLVAAGALAPQAQASGFQLREQSPLSQGNAFAGVSAGGGDISSLFFNPAVMTQYDGWQFSTGGTYVGLSAKFENASASRTPVLLGLGFQSAPVTATNLNTISGPGSHGNAAISAVLPEFNIMYSVNKDLKLGLSLNVPYGLTTEYDANWIGRYHALKSELKTIDVSPSIAYRVSDSVTLGAAFIVRKADAELTNAVDYGTALALKVGGALAAAGLSTVSPGPGQNSPVATVAMGLPNATFGTPGYAIPGAWDGKAGLKGDGWGYGWKAGIIFQPSKELRIGLAYQAAMDMTLKGNASFEYPAAMPASDYAALTGAGLKNGKGQADLNLPSTASLGFDWQVTPTFALQGEVARTTWSSFKTLVVKFTDNVAPQTTESITDENWNDTTFMSLGGTWKLSQAWTFRAGVAFDKSAVDDAYRTPRIPDNDRKWVAFGASYAYSKQTTFDFGYSRLFITDGKVMLSAGTSPYDNNATRGSLNGTIKASINILGAALRYSF</sequence>
<protein>
    <submittedName>
        <fullName evidence="9">Outer membrane protein transport protein</fullName>
    </submittedName>
</protein>
<proteinExistence type="inferred from homology"/>
<keyword evidence="4" id="KW-0812">Transmembrane</keyword>
<dbReference type="Proteomes" id="UP000709959">
    <property type="component" value="Unassembled WGS sequence"/>
</dbReference>
<dbReference type="PANTHER" id="PTHR35093">
    <property type="entry name" value="OUTER MEMBRANE PROTEIN NMB0088-RELATED"/>
    <property type="match status" value="1"/>
</dbReference>
<keyword evidence="3" id="KW-1134">Transmembrane beta strand</keyword>
<evidence type="ECO:0000313" key="10">
    <source>
        <dbReference type="Proteomes" id="UP000709959"/>
    </source>
</evidence>
<evidence type="ECO:0000256" key="6">
    <source>
        <dbReference type="ARBA" id="ARBA00023136"/>
    </source>
</evidence>
<dbReference type="SUPFAM" id="SSF56935">
    <property type="entry name" value="Porins"/>
    <property type="match status" value="1"/>
</dbReference>
<feature type="chain" id="PRO_5037368191" evidence="8">
    <location>
        <begin position="27"/>
        <end position="507"/>
    </location>
</feature>
<evidence type="ECO:0000256" key="4">
    <source>
        <dbReference type="ARBA" id="ARBA00022692"/>
    </source>
</evidence>
<dbReference type="PANTHER" id="PTHR35093:SF3">
    <property type="entry name" value="LONG-CHAIN FATTY ACID TRANSPORT PROTEIN"/>
    <property type="match status" value="1"/>
</dbReference>